<reference evidence="9 10" key="1">
    <citation type="submission" date="2017-06" db="EMBL/GenBank/DDBJ databases">
        <title>Draft genome sequence of a variant of Elsinoe murrayae.</title>
        <authorList>
            <person name="Cheng Q."/>
        </authorList>
    </citation>
    <scope>NUCLEOTIDE SEQUENCE [LARGE SCALE GENOMIC DNA]</scope>
    <source>
        <strain evidence="9 10">CQ-2017a</strain>
    </source>
</reference>
<dbReference type="AlphaFoldDB" id="A0A2K1QXV5"/>
<dbReference type="Pfam" id="PF12171">
    <property type="entry name" value="zf-C2H2_jaz"/>
    <property type="match status" value="1"/>
</dbReference>
<keyword evidence="5" id="KW-0862">Zinc</keyword>
<dbReference type="InterPro" id="IPR050888">
    <property type="entry name" value="ZnF_C2H2-type_TF"/>
</dbReference>
<evidence type="ECO:0000256" key="3">
    <source>
        <dbReference type="ARBA" id="ARBA00022737"/>
    </source>
</evidence>
<dbReference type="InterPro" id="IPR041661">
    <property type="entry name" value="ZN622/Rei1/Reh1_Znf-C2H2"/>
</dbReference>
<keyword evidence="10" id="KW-1185">Reference proteome</keyword>
<dbReference type="SMART" id="SM00355">
    <property type="entry name" value="ZnF_C2H2"/>
    <property type="match status" value="4"/>
</dbReference>
<feature type="domain" description="C2H2-type" evidence="8">
    <location>
        <begin position="73"/>
        <end position="102"/>
    </location>
</feature>
<comment type="caution">
    <text evidence="9">The sequence shown here is derived from an EMBL/GenBank/DDBJ whole genome shotgun (WGS) entry which is preliminary data.</text>
</comment>
<dbReference type="PROSITE" id="PS00028">
    <property type="entry name" value="ZINC_FINGER_C2H2_1"/>
    <property type="match status" value="3"/>
</dbReference>
<dbReference type="InParanoid" id="A0A2K1QXV5"/>
<evidence type="ECO:0000256" key="5">
    <source>
        <dbReference type="ARBA" id="ARBA00022833"/>
    </source>
</evidence>
<dbReference type="Proteomes" id="UP000243797">
    <property type="component" value="Unassembled WGS sequence"/>
</dbReference>
<evidence type="ECO:0000313" key="9">
    <source>
        <dbReference type="EMBL" id="PNS19881.1"/>
    </source>
</evidence>
<organism evidence="9 10">
    <name type="scientific">Sphaceloma murrayae</name>
    <dbReference type="NCBI Taxonomy" id="2082308"/>
    <lineage>
        <taxon>Eukaryota</taxon>
        <taxon>Fungi</taxon>
        <taxon>Dikarya</taxon>
        <taxon>Ascomycota</taxon>
        <taxon>Pezizomycotina</taxon>
        <taxon>Dothideomycetes</taxon>
        <taxon>Dothideomycetidae</taxon>
        <taxon>Myriangiales</taxon>
        <taxon>Elsinoaceae</taxon>
        <taxon>Sphaceloma</taxon>
    </lineage>
</organism>
<evidence type="ECO:0000256" key="1">
    <source>
        <dbReference type="ARBA" id="ARBA00004123"/>
    </source>
</evidence>
<keyword evidence="6" id="KW-0539">Nucleus</keyword>
<comment type="subcellular location">
    <subcellularLocation>
        <location evidence="1">Nucleus</location>
    </subcellularLocation>
</comment>
<dbReference type="Pfam" id="PF12756">
    <property type="entry name" value="zf-C2H2_2"/>
    <property type="match status" value="1"/>
</dbReference>
<dbReference type="STRING" id="2082308.A0A2K1QXV5"/>
<dbReference type="InterPro" id="IPR036236">
    <property type="entry name" value="Znf_C2H2_sf"/>
</dbReference>
<dbReference type="GO" id="GO:0005634">
    <property type="term" value="C:nucleus"/>
    <property type="evidence" value="ECO:0007669"/>
    <property type="project" value="UniProtKB-SubCell"/>
</dbReference>
<protein>
    <recommendedName>
        <fullName evidence="8">C2H2-type domain-containing protein</fullName>
    </recommendedName>
</protein>
<keyword evidence="2" id="KW-0479">Metal-binding</keyword>
<dbReference type="Pfam" id="PF00096">
    <property type="entry name" value="zf-C2H2"/>
    <property type="match status" value="1"/>
</dbReference>
<dbReference type="InterPro" id="IPR013087">
    <property type="entry name" value="Znf_C2H2_type"/>
</dbReference>
<evidence type="ECO:0000256" key="7">
    <source>
        <dbReference type="PROSITE-ProRule" id="PRU00042"/>
    </source>
</evidence>
<evidence type="ECO:0000259" key="8">
    <source>
        <dbReference type="PROSITE" id="PS50157"/>
    </source>
</evidence>
<evidence type="ECO:0000256" key="6">
    <source>
        <dbReference type="ARBA" id="ARBA00023242"/>
    </source>
</evidence>
<evidence type="ECO:0000313" key="10">
    <source>
        <dbReference type="Proteomes" id="UP000243797"/>
    </source>
</evidence>
<name>A0A2K1QXV5_9PEZI</name>
<dbReference type="PANTHER" id="PTHR24406">
    <property type="entry name" value="TRANSCRIPTIONAL REPRESSOR CTCFL-RELATED"/>
    <property type="match status" value="1"/>
</dbReference>
<feature type="domain" description="C2H2-type" evidence="8">
    <location>
        <begin position="45"/>
        <end position="74"/>
    </location>
</feature>
<dbReference type="GO" id="GO:0008270">
    <property type="term" value="F:zinc ion binding"/>
    <property type="evidence" value="ECO:0007669"/>
    <property type="project" value="UniProtKB-KW"/>
</dbReference>
<gene>
    <name evidence="9" type="ORF">CAC42_7848</name>
</gene>
<keyword evidence="3" id="KW-0677">Repeat</keyword>
<dbReference type="InterPro" id="IPR022755">
    <property type="entry name" value="Znf_C2H2_jaz"/>
</dbReference>
<sequence>MARLHMTALDHWIWPHECETCQTRFRTSHQAAQHMRDKDHWRYDYDCETCDYAFRTASARDRHQAETNHYEDRHCKSCDRYFQNANNLNQHLKSNVHQGATVPCPFCGTTFTTASGVSHHLETSSCPKARNMNTQTIHRSIRELDQNGVITENLLTHPDYGLDQSETCGYVKFAAVQKHANAMFTGQRQKLIAF</sequence>
<keyword evidence="4 7" id="KW-0863">Zinc-finger</keyword>
<dbReference type="OrthoDB" id="6077919at2759"/>
<evidence type="ECO:0000256" key="4">
    <source>
        <dbReference type="ARBA" id="ARBA00022771"/>
    </source>
</evidence>
<dbReference type="SUPFAM" id="SSF57667">
    <property type="entry name" value="beta-beta-alpha zinc fingers"/>
    <property type="match status" value="1"/>
</dbReference>
<evidence type="ECO:0000256" key="2">
    <source>
        <dbReference type="ARBA" id="ARBA00022723"/>
    </source>
</evidence>
<dbReference type="Gene3D" id="3.30.160.60">
    <property type="entry name" value="Classic Zinc Finger"/>
    <property type="match status" value="2"/>
</dbReference>
<accession>A0A2K1QXV5</accession>
<dbReference type="PROSITE" id="PS50157">
    <property type="entry name" value="ZINC_FINGER_C2H2_2"/>
    <property type="match status" value="2"/>
</dbReference>
<proteinExistence type="predicted"/>
<dbReference type="EMBL" id="NKHZ01000029">
    <property type="protein sequence ID" value="PNS19881.1"/>
    <property type="molecule type" value="Genomic_DNA"/>
</dbReference>